<feature type="region of interest" description="Disordered" evidence="1">
    <location>
        <begin position="1"/>
        <end position="21"/>
    </location>
</feature>
<dbReference type="NCBIfam" id="NF045541">
    <property type="entry name" value="scaf_prot_MCP2"/>
    <property type="match status" value="1"/>
</dbReference>
<evidence type="ECO:0000256" key="1">
    <source>
        <dbReference type="SAM" id="MobiDB-lite"/>
    </source>
</evidence>
<accession>F2L9K6</accession>
<dbReference type="EMBL" id="CP002599">
    <property type="protein sequence ID" value="AEA59769.1"/>
    <property type="molecule type" value="Genomic_DNA"/>
</dbReference>
<feature type="region of interest" description="Disordered" evidence="1">
    <location>
        <begin position="211"/>
        <end position="265"/>
    </location>
</feature>
<gene>
    <name evidence="2" type="ordered locus">bgla_1g10860</name>
</gene>
<feature type="compositionally biased region" description="Low complexity" evidence="1">
    <location>
        <begin position="243"/>
        <end position="260"/>
    </location>
</feature>
<sequence length="692" mass="74593">MPVSPQSRRAGGGASPGTMPLLTRLQPVSSVNAETRTVDVTWTTGAQVLRYDWWRDRSYIEELSPDSSSVRMDRLASGRAPLLRDHDTWDGIDAVLGVVQSATLDPTSAAGDATVRFSSRDDVQPYFQDVVDGILPNISFGYRIYAYDMIPPGQEGNDQWIYRAIDWEPYEISLVSIPADLGAGVRGDNGAAGAIEQRFFPCIFNDRSAGATSDGARASQQPEGAVMPDANATQTPATPPNPTAASAARAADPAPDVNAARSDATQAERQRVIDLRTAVRASVLDNQQELLERFIDNGVTVDAARTEILNLQAQRSAATQQRGQANVQTVTDETDVRRDAMSNALQHRINPRTTLTDAGRQYRGMTLRELARDALEASGVNTRGMDVRELAGAALGFQVRGGNTTSDLPIVFGNVINRTLRDAYSAAPRSFTAWARQGTLTDFRAATRVQVDGAVKLEKKAEGGEYRYGYLVDQGEVIKLGSFGKVIGFSREMIINDDLNALQRVPLLFGRAAANLESDVVYGALTGAVPMSDNTALFHAKHANLAAAGGAISIDTLSAGRTAMRTQKAPGDGTPLNAAPRYLLVPAALETLAGQMTSNAYVPNDPKSQNPFFNTLTPIVEARLDAVSTTAWYLAGDPAAIDTVEYCYLEGEEGLFTEQWLDPESDALKIKARTDFAAKALDWRGLYKNPGA</sequence>
<protein>
    <submittedName>
        <fullName evidence="2">Peptidase U35 phage prohead HK97</fullName>
    </submittedName>
</protein>
<evidence type="ECO:0000313" key="2">
    <source>
        <dbReference type="EMBL" id="AEA59769.1"/>
    </source>
</evidence>
<dbReference type="KEGG" id="bgd:bgla_1g10860"/>
<name>F2L9K6_BURGS</name>
<keyword evidence="3" id="KW-1185">Reference proteome</keyword>
<dbReference type="AlphaFoldDB" id="F2L9K6"/>
<proteinExistence type="predicted"/>
<dbReference type="STRING" id="999541.bgla_1g10860"/>
<dbReference type="HOGENOM" id="CLU_024622_2_0_4"/>
<dbReference type="Proteomes" id="UP000008316">
    <property type="component" value="Chromosome 1"/>
</dbReference>
<organism evidence="2 3">
    <name type="scientific">Burkholderia gladioli (strain BSR3)</name>
    <dbReference type="NCBI Taxonomy" id="999541"/>
    <lineage>
        <taxon>Bacteria</taxon>
        <taxon>Pseudomonadati</taxon>
        <taxon>Pseudomonadota</taxon>
        <taxon>Betaproteobacteria</taxon>
        <taxon>Burkholderiales</taxon>
        <taxon>Burkholderiaceae</taxon>
        <taxon>Burkholderia</taxon>
    </lineage>
</organism>
<dbReference type="eggNOG" id="COG3087">
    <property type="taxonomic scope" value="Bacteria"/>
</dbReference>
<reference evidence="2 3" key="1">
    <citation type="journal article" date="2011" name="J. Bacteriol.">
        <title>Complete genome sequence of Burkholderia gladioli BSR3.</title>
        <authorList>
            <person name="Seo Y.S."/>
            <person name="Lim J."/>
            <person name="Choi B.S."/>
            <person name="Kim H."/>
            <person name="Goo E."/>
            <person name="Lee B."/>
            <person name="Lim J.S."/>
            <person name="Choi I.Y."/>
            <person name="Moon J.S."/>
            <person name="Kim J."/>
            <person name="Hwang I."/>
        </authorList>
    </citation>
    <scope>NUCLEOTIDE SEQUENCE [LARGE SCALE GENOMIC DNA]</scope>
    <source>
        <strain evidence="2 3">BSR3</strain>
    </source>
</reference>
<dbReference type="Pfam" id="PF25209">
    <property type="entry name" value="Phage_capsid_4"/>
    <property type="match status" value="1"/>
</dbReference>
<evidence type="ECO:0000313" key="3">
    <source>
        <dbReference type="Proteomes" id="UP000008316"/>
    </source>
</evidence>
<dbReference type="RefSeq" id="WP_013697120.1">
    <property type="nucleotide sequence ID" value="NC_015381.1"/>
</dbReference>